<feature type="compositionally biased region" description="Low complexity" evidence="1">
    <location>
        <begin position="41"/>
        <end position="56"/>
    </location>
</feature>
<organism evidence="2 3">
    <name type="scientific">Triticum urartu</name>
    <name type="common">Red wild einkorn</name>
    <name type="synonym">Crithodium urartu</name>
    <dbReference type="NCBI Taxonomy" id="4572"/>
    <lineage>
        <taxon>Eukaryota</taxon>
        <taxon>Viridiplantae</taxon>
        <taxon>Streptophyta</taxon>
        <taxon>Embryophyta</taxon>
        <taxon>Tracheophyta</taxon>
        <taxon>Spermatophyta</taxon>
        <taxon>Magnoliopsida</taxon>
        <taxon>Liliopsida</taxon>
        <taxon>Poales</taxon>
        <taxon>Poaceae</taxon>
        <taxon>BOP clade</taxon>
        <taxon>Pooideae</taxon>
        <taxon>Triticodae</taxon>
        <taxon>Triticeae</taxon>
        <taxon>Triticinae</taxon>
        <taxon>Triticum</taxon>
    </lineage>
</organism>
<dbReference type="EnsemblPlants" id="TuG1812G0200004155.01.T01">
    <property type="protein sequence ID" value="TuG1812G0200004155.01.T01"/>
    <property type="gene ID" value="TuG1812G0200004155.01"/>
</dbReference>
<evidence type="ECO:0000313" key="3">
    <source>
        <dbReference type="Proteomes" id="UP000015106"/>
    </source>
</evidence>
<sequence>MTAQLIFKKGEHIKGEKSYLSRSSGTAAAPVVLPDEKGAGEARPSSPSSSGAAPVSEMGNLHIHVVQMHLKMVGMPDSSQFVDAAHVGHQD</sequence>
<proteinExistence type="predicted"/>
<feature type="region of interest" description="Disordered" evidence="1">
    <location>
        <begin position="17"/>
        <end position="56"/>
    </location>
</feature>
<dbReference type="Gramene" id="TuG1812G0200004155.01.T01">
    <property type="protein sequence ID" value="TuG1812G0200004155.01.T01"/>
    <property type="gene ID" value="TuG1812G0200004155.01"/>
</dbReference>
<reference evidence="2" key="2">
    <citation type="submission" date="2018-03" db="EMBL/GenBank/DDBJ databases">
        <title>The Triticum urartu genome reveals the dynamic nature of wheat genome evolution.</title>
        <authorList>
            <person name="Ling H."/>
            <person name="Ma B."/>
            <person name="Shi X."/>
            <person name="Liu H."/>
            <person name="Dong L."/>
            <person name="Sun H."/>
            <person name="Cao Y."/>
            <person name="Gao Q."/>
            <person name="Zheng S."/>
            <person name="Li Y."/>
            <person name="Yu Y."/>
            <person name="Du H."/>
            <person name="Qi M."/>
            <person name="Li Y."/>
            <person name="Yu H."/>
            <person name="Cui Y."/>
            <person name="Wang N."/>
            <person name="Chen C."/>
            <person name="Wu H."/>
            <person name="Zhao Y."/>
            <person name="Zhang J."/>
            <person name="Li Y."/>
            <person name="Zhou W."/>
            <person name="Zhang B."/>
            <person name="Hu W."/>
            <person name="Eijk M."/>
            <person name="Tang J."/>
            <person name="Witsenboer H."/>
            <person name="Zhao S."/>
            <person name="Li Z."/>
            <person name="Zhang A."/>
            <person name="Wang D."/>
            <person name="Liang C."/>
        </authorList>
    </citation>
    <scope>NUCLEOTIDE SEQUENCE [LARGE SCALE GENOMIC DNA]</scope>
    <source>
        <strain evidence="2">cv. G1812</strain>
    </source>
</reference>
<keyword evidence="3" id="KW-1185">Reference proteome</keyword>
<accession>A0A8R7TK61</accession>
<protein>
    <submittedName>
        <fullName evidence="2">Uncharacterized protein</fullName>
    </submittedName>
</protein>
<name>A0A8R7TK61_TRIUA</name>
<reference evidence="2" key="3">
    <citation type="submission" date="2022-06" db="UniProtKB">
        <authorList>
            <consortium name="EnsemblPlants"/>
        </authorList>
    </citation>
    <scope>IDENTIFICATION</scope>
</reference>
<evidence type="ECO:0000313" key="2">
    <source>
        <dbReference type="EnsemblPlants" id="TuG1812G0200004155.01.T01"/>
    </source>
</evidence>
<dbReference type="Proteomes" id="UP000015106">
    <property type="component" value="Chromosome 2"/>
</dbReference>
<dbReference type="AlphaFoldDB" id="A0A8R7TK61"/>
<evidence type="ECO:0000256" key="1">
    <source>
        <dbReference type="SAM" id="MobiDB-lite"/>
    </source>
</evidence>
<reference evidence="3" key="1">
    <citation type="journal article" date="2013" name="Nature">
        <title>Draft genome of the wheat A-genome progenitor Triticum urartu.</title>
        <authorList>
            <person name="Ling H.Q."/>
            <person name="Zhao S."/>
            <person name="Liu D."/>
            <person name="Wang J."/>
            <person name="Sun H."/>
            <person name="Zhang C."/>
            <person name="Fan H."/>
            <person name="Li D."/>
            <person name="Dong L."/>
            <person name="Tao Y."/>
            <person name="Gao C."/>
            <person name="Wu H."/>
            <person name="Li Y."/>
            <person name="Cui Y."/>
            <person name="Guo X."/>
            <person name="Zheng S."/>
            <person name="Wang B."/>
            <person name="Yu K."/>
            <person name="Liang Q."/>
            <person name="Yang W."/>
            <person name="Lou X."/>
            <person name="Chen J."/>
            <person name="Feng M."/>
            <person name="Jian J."/>
            <person name="Zhang X."/>
            <person name="Luo G."/>
            <person name="Jiang Y."/>
            <person name="Liu J."/>
            <person name="Wang Z."/>
            <person name="Sha Y."/>
            <person name="Zhang B."/>
            <person name="Wu H."/>
            <person name="Tang D."/>
            <person name="Shen Q."/>
            <person name="Xue P."/>
            <person name="Zou S."/>
            <person name="Wang X."/>
            <person name="Liu X."/>
            <person name="Wang F."/>
            <person name="Yang Y."/>
            <person name="An X."/>
            <person name="Dong Z."/>
            <person name="Zhang K."/>
            <person name="Zhang X."/>
            <person name="Luo M.C."/>
            <person name="Dvorak J."/>
            <person name="Tong Y."/>
            <person name="Wang J."/>
            <person name="Yang H."/>
            <person name="Li Z."/>
            <person name="Wang D."/>
            <person name="Zhang A."/>
            <person name="Wang J."/>
        </authorList>
    </citation>
    <scope>NUCLEOTIDE SEQUENCE</scope>
    <source>
        <strain evidence="3">cv. G1812</strain>
    </source>
</reference>